<dbReference type="PANTHER" id="PTHR47188">
    <property type="entry name" value="PROTEIN TAR1"/>
    <property type="match status" value="1"/>
</dbReference>
<organism evidence="2 3">
    <name type="scientific">Lupinus angustifolius</name>
    <name type="common">Narrow-leaved blue lupine</name>
    <dbReference type="NCBI Taxonomy" id="3871"/>
    <lineage>
        <taxon>Eukaryota</taxon>
        <taxon>Viridiplantae</taxon>
        <taxon>Streptophyta</taxon>
        <taxon>Embryophyta</taxon>
        <taxon>Tracheophyta</taxon>
        <taxon>Spermatophyta</taxon>
        <taxon>Magnoliopsida</taxon>
        <taxon>eudicotyledons</taxon>
        <taxon>Gunneridae</taxon>
        <taxon>Pentapetalae</taxon>
        <taxon>rosids</taxon>
        <taxon>fabids</taxon>
        <taxon>Fabales</taxon>
        <taxon>Fabaceae</taxon>
        <taxon>Papilionoideae</taxon>
        <taxon>50 kb inversion clade</taxon>
        <taxon>genistoids sensu lato</taxon>
        <taxon>core genistoids</taxon>
        <taxon>Genisteae</taxon>
        <taxon>Lupinus</taxon>
    </lineage>
</organism>
<accession>A0A4P1QWM0</accession>
<dbReference type="GO" id="GO:0043457">
    <property type="term" value="P:regulation of cellular respiration"/>
    <property type="evidence" value="ECO:0007669"/>
    <property type="project" value="InterPro"/>
</dbReference>
<feature type="compositionally biased region" description="Polar residues" evidence="1">
    <location>
        <begin position="722"/>
        <end position="744"/>
    </location>
</feature>
<feature type="region of interest" description="Disordered" evidence="1">
    <location>
        <begin position="221"/>
        <end position="271"/>
    </location>
</feature>
<dbReference type="AlphaFoldDB" id="A0A4P1QWM0"/>
<sequence length="983" mass="107061">MSSQRKGCPVVQSGFLHISLLEGAAACLPMHLGGSRWHAMGLPPVPQQAIPSILDWSGMHQGLGQFLADKLGFLDAPVPRKSVWCGGAGLVTRCWFGSCELPSDLLRLSVVHGRMWGWVKPLGANPQHEGVQVQSSRSVLSAGFHGCRQCVVVCDSSKEHGLCRLVPWESMIIAIVGLQRGIPSKRESSARVDYVPALCTHRLSLLPSEWSGEVFGLQRRGHLPTQETSQPEVGSSGGKSTTRRVVSGNGSRRNGSLTSGKGLALRAGHGGPEPVGCRWTARAALTARAGRRVPVGGRIGNGPFEASSAGIEQSTQNKGCSPWRPDVVMSTSGRGRHSILRIFKCRRGHTGHHATCSAHPAAGPYLRLSRFQGFAVIAVPSYSSGPGHTPTAGLAHLGTVTQLPIHPTSRQLCLPKMAHLELSIPWRGSRKQPRRPTYLKFENRWRPDRTRPRAPAILREPATRRVGRRCHPQGDPTNQLPCALRVYLPADSHTCQTPWSVFQDGPNGEPAGRRPEHAGAHQTARASNHNRDDDVSTSMSTARACYTITIHVGPCSRRSMLSPFHIRSRHIAGPHPLPSRQFQALFDSLCKVLFIFPPRYLFVIGLSPVFSLGRNLPPEWGCIPKQPDSLSAPRGATGFGTTGLSPSLAPPSRGLGPGQPLRMLLQTTIRTPRATDSHGGLFPVRSPLLGESLRPTDPHGSKSRKAGGGDTHDRSRALAQPPSITAPSTADSVFNQPRQGTRQQCARPRQACPRPNGFGRNLRSKTRWFTGFCNSHQVSHFATFFIDARAKISIAESRSPIETLLRLLLPLNDKVQWTSHNIVGSETPTSPQSEHFTGPFNRQIAPPTKNGHAPPPIESRKSSQSVNPYYVRTCLATILPPEPKDFDFSLRASGILKATSADPRSASFMVETRTDQNPVVLSHANLSRAYACFEHSNFLKVTASEARPRQLRPGAHCRQKGRADRCTPMADRSTQPKVQLRAF</sequence>
<feature type="region of interest" description="Disordered" evidence="1">
    <location>
        <begin position="843"/>
        <end position="863"/>
    </location>
</feature>
<dbReference type="Proteomes" id="UP000188354">
    <property type="component" value="Chromosome LG16"/>
</dbReference>
<name>A0A4P1QWM0_LUPAN</name>
<evidence type="ECO:0000256" key="1">
    <source>
        <dbReference type="SAM" id="MobiDB-lite"/>
    </source>
</evidence>
<dbReference type="STRING" id="3871.A0A4P1QWM0"/>
<gene>
    <name evidence="2" type="ORF">TanjilG_27180</name>
</gene>
<feature type="region of interest" description="Disordered" evidence="1">
    <location>
        <begin position="944"/>
        <end position="983"/>
    </location>
</feature>
<reference evidence="2 3" key="1">
    <citation type="journal article" date="2017" name="Plant Biotechnol. J.">
        <title>A comprehensive draft genome sequence for lupin (Lupinus angustifolius), an emerging health food: insights into plant-microbe interactions and legume evolution.</title>
        <authorList>
            <person name="Hane J.K."/>
            <person name="Ming Y."/>
            <person name="Kamphuis L.G."/>
            <person name="Nelson M.N."/>
            <person name="Garg G."/>
            <person name="Atkins C.A."/>
            <person name="Bayer P.E."/>
            <person name="Bravo A."/>
            <person name="Bringans S."/>
            <person name="Cannon S."/>
            <person name="Edwards D."/>
            <person name="Foley R."/>
            <person name="Gao L.L."/>
            <person name="Harrison M.J."/>
            <person name="Huang W."/>
            <person name="Hurgobin B."/>
            <person name="Li S."/>
            <person name="Liu C.W."/>
            <person name="McGrath A."/>
            <person name="Morahan G."/>
            <person name="Murray J."/>
            <person name="Weller J."/>
            <person name="Jian J."/>
            <person name="Singh K.B."/>
        </authorList>
    </citation>
    <scope>NUCLEOTIDE SEQUENCE [LARGE SCALE GENOMIC DNA]</scope>
    <source>
        <strain evidence="3">cv. Tanjil</strain>
        <tissue evidence="2">Whole plant</tissue>
    </source>
</reference>
<feature type="compositionally biased region" description="Polar residues" evidence="1">
    <location>
        <begin position="225"/>
        <end position="259"/>
    </location>
</feature>
<feature type="region of interest" description="Disordered" evidence="1">
    <location>
        <begin position="627"/>
        <end position="660"/>
    </location>
</feature>
<dbReference type="EMBL" id="CM007376">
    <property type="protein sequence ID" value="OIV96076.1"/>
    <property type="molecule type" value="Genomic_DNA"/>
</dbReference>
<evidence type="ECO:0000313" key="3">
    <source>
        <dbReference type="Proteomes" id="UP000188354"/>
    </source>
</evidence>
<proteinExistence type="predicted"/>
<feature type="region of interest" description="Disordered" evidence="1">
    <location>
        <begin position="498"/>
        <end position="536"/>
    </location>
</feature>
<keyword evidence="3" id="KW-1185">Reference proteome</keyword>
<feature type="region of interest" description="Disordered" evidence="1">
    <location>
        <begin position="672"/>
        <end position="760"/>
    </location>
</feature>
<evidence type="ECO:0000313" key="2">
    <source>
        <dbReference type="EMBL" id="OIV96076.1"/>
    </source>
</evidence>
<dbReference type="PANTHER" id="PTHR47188:SF1">
    <property type="entry name" value="PROTEIN TAR1"/>
    <property type="match status" value="1"/>
</dbReference>
<dbReference type="Gramene" id="OIV96076">
    <property type="protein sequence ID" value="OIV96076"/>
    <property type="gene ID" value="TanjilG_27180"/>
</dbReference>
<protein>
    <submittedName>
        <fullName evidence="2">Uncharacterized protein</fullName>
    </submittedName>
</protein>
<dbReference type="InterPro" id="IPR044792">
    <property type="entry name" value="TAR1"/>
</dbReference>